<evidence type="ECO:0000256" key="1">
    <source>
        <dbReference type="SAM" id="MobiDB-lite"/>
    </source>
</evidence>
<evidence type="ECO:0000313" key="3">
    <source>
        <dbReference type="Proteomes" id="UP001221898"/>
    </source>
</evidence>
<proteinExistence type="predicted"/>
<dbReference type="AlphaFoldDB" id="A0AAD7W3X0"/>
<sequence length="92" mass="10478">MVQETGRPLSAPHGAEQLTKQWVSPSTRRHSTLVPEPGWDALRALRSSPHCRRFTTVRSQHERSLRAMFHLVETLRSRFDITALGGGYAELR</sequence>
<comment type="caution">
    <text evidence="2">The sequence shown here is derived from an EMBL/GenBank/DDBJ whole genome shotgun (WGS) entry which is preliminary data.</text>
</comment>
<protein>
    <submittedName>
        <fullName evidence="2">Uncharacterized protein</fullName>
    </submittedName>
</protein>
<reference evidence="2" key="1">
    <citation type="journal article" date="2023" name="Science">
        <title>Genome structures resolve the early diversification of teleost fishes.</title>
        <authorList>
            <person name="Parey E."/>
            <person name="Louis A."/>
            <person name="Montfort J."/>
            <person name="Bouchez O."/>
            <person name="Roques C."/>
            <person name="Iampietro C."/>
            <person name="Lluch J."/>
            <person name="Castinel A."/>
            <person name="Donnadieu C."/>
            <person name="Desvignes T."/>
            <person name="Floi Bucao C."/>
            <person name="Jouanno E."/>
            <person name="Wen M."/>
            <person name="Mejri S."/>
            <person name="Dirks R."/>
            <person name="Jansen H."/>
            <person name="Henkel C."/>
            <person name="Chen W.J."/>
            <person name="Zahm M."/>
            <person name="Cabau C."/>
            <person name="Klopp C."/>
            <person name="Thompson A.W."/>
            <person name="Robinson-Rechavi M."/>
            <person name="Braasch I."/>
            <person name="Lecointre G."/>
            <person name="Bobe J."/>
            <person name="Postlethwait J.H."/>
            <person name="Berthelot C."/>
            <person name="Roest Crollius H."/>
            <person name="Guiguen Y."/>
        </authorList>
    </citation>
    <scope>NUCLEOTIDE SEQUENCE</scope>
    <source>
        <strain evidence="2">NC1722</strain>
    </source>
</reference>
<name>A0AAD7W3X0_9TELE</name>
<keyword evidence="3" id="KW-1185">Reference proteome</keyword>
<organism evidence="2 3">
    <name type="scientific">Aldrovandia affinis</name>
    <dbReference type="NCBI Taxonomy" id="143900"/>
    <lineage>
        <taxon>Eukaryota</taxon>
        <taxon>Metazoa</taxon>
        <taxon>Chordata</taxon>
        <taxon>Craniata</taxon>
        <taxon>Vertebrata</taxon>
        <taxon>Euteleostomi</taxon>
        <taxon>Actinopterygii</taxon>
        <taxon>Neopterygii</taxon>
        <taxon>Teleostei</taxon>
        <taxon>Notacanthiformes</taxon>
        <taxon>Halosauridae</taxon>
        <taxon>Aldrovandia</taxon>
    </lineage>
</organism>
<evidence type="ECO:0000313" key="2">
    <source>
        <dbReference type="EMBL" id="KAJ8378800.1"/>
    </source>
</evidence>
<gene>
    <name evidence="2" type="ORF">AAFF_G00236170</name>
</gene>
<dbReference type="EMBL" id="JAINUG010000310">
    <property type="protein sequence ID" value="KAJ8378800.1"/>
    <property type="molecule type" value="Genomic_DNA"/>
</dbReference>
<feature type="region of interest" description="Disordered" evidence="1">
    <location>
        <begin position="1"/>
        <end position="30"/>
    </location>
</feature>
<dbReference type="Proteomes" id="UP001221898">
    <property type="component" value="Unassembled WGS sequence"/>
</dbReference>
<accession>A0AAD7W3X0</accession>